<evidence type="ECO:0000313" key="14">
    <source>
        <dbReference type="EMBL" id="MBC5727497.1"/>
    </source>
</evidence>
<protein>
    <recommendedName>
        <fullName evidence="10">tRNA dimethylallyltransferase</fullName>
        <ecNumber evidence="10">2.5.1.75</ecNumber>
    </recommendedName>
    <alternativeName>
        <fullName evidence="10">Dimethylallyl diphosphate:tRNA dimethylallyltransferase</fullName>
        <shortName evidence="10">DMAPP:tRNA dimethylallyltransferase</shortName>
        <shortName evidence="10">DMATase</shortName>
    </alternativeName>
    <alternativeName>
        <fullName evidence="10">Isopentenyl-diphosphate:tRNA isopentenyltransferase</fullName>
        <shortName evidence="10">IPP transferase</shortName>
        <shortName evidence="10">IPPT</shortName>
        <shortName evidence="10">IPTase</shortName>
    </alternativeName>
</protein>
<dbReference type="HAMAP" id="MF_00185">
    <property type="entry name" value="IPP_trans"/>
    <property type="match status" value="1"/>
</dbReference>
<evidence type="ECO:0000256" key="9">
    <source>
        <dbReference type="ARBA" id="ARBA00049563"/>
    </source>
</evidence>
<keyword evidence="4 10" id="KW-0808">Transferase</keyword>
<comment type="subunit">
    <text evidence="10">Monomer.</text>
</comment>
<accession>A0ABR7HJ18</accession>
<evidence type="ECO:0000256" key="13">
    <source>
        <dbReference type="RuleBase" id="RU003785"/>
    </source>
</evidence>
<dbReference type="InterPro" id="IPR027417">
    <property type="entry name" value="P-loop_NTPase"/>
</dbReference>
<evidence type="ECO:0000256" key="8">
    <source>
        <dbReference type="ARBA" id="ARBA00022842"/>
    </source>
</evidence>
<dbReference type="EMBL" id="JACOPS010000001">
    <property type="protein sequence ID" value="MBC5727497.1"/>
    <property type="molecule type" value="Genomic_DNA"/>
</dbReference>
<evidence type="ECO:0000256" key="7">
    <source>
        <dbReference type="ARBA" id="ARBA00022840"/>
    </source>
</evidence>
<evidence type="ECO:0000256" key="4">
    <source>
        <dbReference type="ARBA" id="ARBA00022679"/>
    </source>
</evidence>
<dbReference type="InterPro" id="IPR039657">
    <property type="entry name" value="Dimethylallyltransferase"/>
</dbReference>
<dbReference type="EC" id="2.5.1.75" evidence="10"/>
<feature type="binding site" evidence="10">
    <location>
        <begin position="14"/>
        <end position="19"/>
    </location>
    <ligand>
        <name>substrate</name>
    </ligand>
</feature>
<dbReference type="InterPro" id="IPR018022">
    <property type="entry name" value="IPT"/>
</dbReference>
<dbReference type="RefSeq" id="WP_186934794.1">
    <property type="nucleotide sequence ID" value="NZ_JACOPS010000001.1"/>
</dbReference>
<evidence type="ECO:0000256" key="3">
    <source>
        <dbReference type="ARBA" id="ARBA00005842"/>
    </source>
</evidence>
<evidence type="ECO:0000313" key="15">
    <source>
        <dbReference type="Proteomes" id="UP000636755"/>
    </source>
</evidence>
<sequence length="313" mass="35566">MNYPIKLISVVGPTASGKTALAVELAKKYNGEIISADSMQIYKGMNIATAKPDEQEKQGIPHWLTDFLPSDKTYSVADFVSDAASCIEDIVSRGKMPIIAGGTGLYVDSLLNGISFEKQERNEEISNELLALYEQNGVDYLLDMLAEFDSESAENLKEQRNVKRIIRAIEFYKTSGITISEHNRNSKLKGSPYNPIKIGLKFEDRQKLYDRINLRVDIMLEKGLVDEAKQVLSNDLSSTSKMAIGYKELIPYFSGERSLDECTEILKRETRRYAKRQLTWFNRDKDINWILVDKFNGFEDILKYAETIIDKGL</sequence>
<dbReference type="PANTHER" id="PTHR11088">
    <property type="entry name" value="TRNA DIMETHYLALLYLTRANSFERASE"/>
    <property type="match status" value="1"/>
</dbReference>
<organism evidence="14 15">
    <name type="scientific">Ruminococcus intestinalis</name>
    <dbReference type="NCBI Taxonomy" id="2763066"/>
    <lineage>
        <taxon>Bacteria</taxon>
        <taxon>Bacillati</taxon>
        <taxon>Bacillota</taxon>
        <taxon>Clostridia</taxon>
        <taxon>Eubacteriales</taxon>
        <taxon>Oscillospiraceae</taxon>
        <taxon>Ruminococcus</taxon>
    </lineage>
</organism>
<dbReference type="Proteomes" id="UP000636755">
    <property type="component" value="Unassembled WGS sequence"/>
</dbReference>
<name>A0ABR7HJ18_9FIRM</name>
<dbReference type="SUPFAM" id="SSF52540">
    <property type="entry name" value="P-loop containing nucleoside triphosphate hydrolases"/>
    <property type="match status" value="1"/>
</dbReference>
<comment type="similarity">
    <text evidence="3 10 13">Belongs to the IPP transferase family.</text>
</comment>
<comment type="function">
    <text evidence="2 10 12">Catalyzes the transfer of a dimethylallyl group onto the adenine at position 37 in tRNAs that read codons beginning with uridine, leading to the formation of N6-(dimethylallyl)adenosine (i(6)A).</text>
</comment>
<keyword evidence="6 10" id="KW-0547">Nucleotide-binding</keyword>
<reference evidence="14 15" key="1">
    <citation type="submission" date="2020-08" db="EMBL/GenBank/DDBJ databases">
        <title>Genome public.</title>
        <authorList>
            <person name="Liu C."/>
            <person name="Sun Q."/>
        </authorList>
    </citation>
    <scope>NUCLEOTIDE SEQUENCE [LARGE SCALE GENOMIC DNA]</scope>
    <source>
        <strain evidence="14 15">NSJ-71</strain>
    </source>
</reference>
<evidence type="ECO:0000256" key="6">
    <source>
        <dbReference type="ARBA" id="ARBA00022741"/>
    </source>
</evidence>
<feature type="binding site" evidence="10">
    <location>
        <begin position="12"/>
        <end position="19"/>
    </location>
    <ligand>
        <name>ATP</name>
        <dbReference type="ChEBI" id="CHEBI:30616"/>
    </ligand>
</feature>
<dbReference type="NCBIfam" id="TIGR00174">
    <property type="entry name" value="miaA"/>
    <property type="match status" value="1"/>
</dbReference>
<dbReference type="Gene3D" id="1.10.20.140">
    <property type="match status" value="1"/>
</dbReference>
<comment type="catalytic activity">
    <reaction evidence="9 10 11">
        <text>adenosine(37) in tRNA + dimethylallyl diphosphate = N(6)-dimethylallyladenosine(37) in tRNA + diphosphate</text>
        <dbReference type="Rhea" id="RHEA:26482"/>
        <dbReference type="Rhea" id="RHEA-COMP:10162"/>
        <dbReference type="Rhea" id="RHEA-COMP:10375"/>
        <dbReference type="ChEBI" id="CHEBI:33019"/>
        <dbReference type="ChEBI" id="CHEBI:57623"/>
        <dbReference type="ChEBI" id="CHEBI:74411"/>
        <dbReference type="ChEBI" id="CHEBI:74415"/>
        <dbReference type="EC" id="2.5.1.75"/>
    </reaction>
</comment>
<dbReference type="Gene3D" id="3.40.50.300">
    <property type="entry name" value="P-loop containing nucleotide triphosphate hydrolases"/>
    <property type="match status" value="1"/>
</dbReference>
<keyword evidence="8 10" id="KW-0460">Magnesium</keyword>
<keyword evidence="5 10" id="KW-0819">tRNA processing</keyword>
<evidence type="ECO:0000256" key="2">
    <source>
        <dbReference type="ARBA" id="ARBA00003213"/>
    </source>
</evidence>
<evidence type="ECO:0000256" key="10">
    <source>
        <dbReference type="HAMAP-Rule" id="MF_00185"/>
    </source>
</evidence>
<dbReference type="Pfam" id="PF01715">
    <property type="entry name" value="IPPT"/>
    <property type="match status" value="1"/>
</dbReference>
<evidence type="ECO:0000256" key="11">
    <source>
        <dbReference type="RuleBase" id="RU003783"/>
    </source>
</evidence>
<dbReference type="GO" id="GO:0052381">
    <property type="term" value="F:tRNA dimethylallyltransferase activity"/>
    <property type="evidence" value="ECO:0007669"/>
    <property type="project" value="UniProtKB-EC"/>
</dbReference>
<dbReference type="PANTHER" id="PTHR11088:SF60">
    <property type="entry name" value="TRNA DIMETHYLALLYLTRANSFERASE"/>
    <property type="match status" value="1"/>
</dbReference>
<feature type="site" description="Interaction with substrate tRNA" evidence="10">
    <location>
        <position position="103"/>
    </location>
</feature>
<evidence type="ECO:0000256" key="12">
    <source>
        <dbReference type="RuleBase" id="RU003784"/>
    </source>
</evidence>
<comment type="caution">
    <text evidence="10">Lacks conserved residue(s) required for the propagation of feature annotation.</text>
</comment>
<feature type="region of interest" description="Interaction with substrate tRNA" evidence="10">
    <location>
        <begin position="37"/>
        <end position="40"/>
    </location>
</feature>
<keyword evidence="7 10" id="KW-0067">ATP-binding</keyword>
<comment type="cofactor">
    <cofactor evidence="1 10">
        <name>Mg(2+)</name>
        <dbReference type="ChEBI" id="CHEBI:18420"/>
    </cofactor>
</comment>
<keyword evidence="15" id="KW-1185">Reference proteome</keyword>
<evidence type="ECO:0000256" key="1">
    <source>
        <dbReference type="ARBA" id="ARBA00001946"/>
    </source>
</evidence>
<evidence type="ECO:0000256" key="5">
    <source>
        <dbReference type="ARBA" id="ARBA00022694"/>
    </source>
</evidence>
<comment type="caution">
    <text evidence="14">The sequence shown here is derived from an EMBL/GenBank/DDBJ whole genome shotgun (WGS) entry which is preliminary data.</text>
</comment>
<gene>
    <name evidence="10 14" type="primary">miaA</name>
    <name evidence="14" type="ORF">H8R91_02900</name>
</gene>
<proteinExistence type="inferred from homology"/>